<keyword evidence="4" id="KW-1185">Reference proteome</keyword>
<dbReference type="STRING" id="3476.A0A2P5C257"/>
<dbReference type="Proteomes" id="UP000237105">
    <property type="component" value="Unassembled WGS sequence"/>
</dbReference>
<evidence type="ECO:0000313" key="3">
    <source>
        <dbReference type="EMBL" id="PON55105.1"/>
    </source>
</evidence>
<accession>A0A2P5C257</accession>
<comment type="caution">
    <text evidence="3">The sequence shown here is derived from an EMBL/GenBank/DDBJ whole genome shotgun (WGS) entry which is preliminary data.</text>
</comment>
<dbReference type="GO" id="GO:0005730">
    <property type="term" value="C:nucleolus"/>
    <property type="evidence" value="ECO:0007669"/>
    <property type="project" value="TreeGrafter"/>
</dbReference>
<reference evidence="4" key="1">
    <citation type="submission" date="2016-06" db="EMBL/GenBank/DDBJ databases">
        <title>Parallel loss of symbiosis genes in relatives of nitrogen-fixing non-legume Parasponia.</title>
        <authorList>
            <person name="Van Velzen R."/>
            <person name="Holmer R."/>
            <person name="Bu F."/>
            <person name="Rutten L."/>
            <person name="Van Zeijl A."/>
            <person name="Liu W."/>
            <person name="Santuari L."/>
            <person name="Cao Q."/>
            <person name="Sharma T."/>
            <person name="Shen D."/>
            <person name="Roswanjaya Y."/>
            <person name="Wardhani T."/>
            <person name="Kalhor M.S."/>
            <person name="Jansen J."/>
            <person name="Van den Hoogen J."/>
            <person name="Gungor B."/>
            <person name="Hartog M."/>
            <person name="Hontelez J."/>
            <person name="Verver J."/>
            <person name="Yang W.-C."/>
            <person name="Schijlen E."/>
            <person name="Repin R."/>
            <person name="Schilthuizen M."/>
            <person name="Schranz E."/>
            <person name="Heidstra R."/>
            <person name="Miyata K."/>
            <person name="Fedorova E."/>
            <person name="Kohlen W."/>
            <person name="Bisseling T."/>
            <person name="Smit S."/>
            <person name="Geurts R."/>
        </authorList>
    </citation>
    <scope>NUCLEOTIDE SEQUENCE [LARGE SCALE GENOMIC DNA]</scope>
    <source>
        <strain evidence="4">cv. WU1-14</strain>
    </source>
</reference>
<feature type="region of interest" description="Disordered" evidence="1">
    <location>
        <begin position="1"/>
        <end position="54"/>
    </location>
</feature>
<sequence length="2080" mass="234029">MADSETKRKEKRTEEKRKRKQKGTEEIEQSPKRHQMSFLQQEEGEAEKSERIEPNPEVFPWRNLELILSIQNKDIDLQKKLELAFDFVMSRVKEGNAACQDCETVKISRVVIFLNDWVQSLLIPSGKRIQGDGEKHRAEAVETYLDFRCWKIFKFCLEESLKLQISLTFSRNLLRSFSFIANNTLSLLNSVSSCPIESHLIGEGFEFHSTVLDCLSLVFSSHGGLSNENLDLWLSTIVTVLELVHKIFAENLDCGDAGVYVLQLSCSIFEPFARFLRAHPTRKNGFHDFIDKLLEPMLHLLGILHNQIDCCFSDWKRKLLKQVEDVLSHGLFHPVHIDGFLSLRGSEKYVSHHGETKKDSKTVIKSYHRHLFTKLEGIVAMKKELATSSVGKLFCLLADRVKNLKGALMMSENTKMAGKTEHSKHLDGNRLDHTSTTFSESSIVVSEQTYDSTYLTAEKRKSLFDFFLWVMEPLLLEINGNLQPRHGVGRVLSDAHCMLKSINSLLASFMHEKVYFRTEDTSEGACINFLKNVYNTVMSLSSNLIRSYKFDVNNKKEVEMLALLAEEVFVAVGYLLEIEYDVMGDELVGLWHTMFSYLVLGFSLTNVADQFPLFYKISDLGCQLFNLYSQLRQVNSAIFTMSKAIRLLISYNGESEVSYTRFLTPLQDEALAKSVGMLLSSHEFKDAIHRALKSMPEGQASACLQHLIIDLSESLKWMKTNDLVVDEKEFVKPNPRSRFNLHAELLGRGLSEVYALVLNSVPVTTGNSNLVGLSVKDLITALCPYMSSLVGLQPDAANKFLFSVTGISFDTDLAGNKSDLQSIKVSTHWIFLFFFQLCMSCRILYRQAASFMPPDSSRKMSAAMGNSFEAFSGGDWMHKTDWMNNDYFSCFLQPSASLLTVIQAVSDIFVLGAADCCPLTYVMHAMALQRLVDLNRQIKSFEYLLQNNDSLVQIALLDAANLSRYQKRSKKLGRRISILRQEAAGLTDFMMEHLSLVSKSQQLISASDDTTCEELSAHESGEWDFGVSSVNKKSLPTAVWWILCQNIDVWCTHAAKKKLKMYLSLLIHTSISYGRSSFGQFVRRHLASRFCRALEKSALPSITCSSGNVDFKSSPNWPEVLSDLENSLMIVSGKKHVMYDCLSAEKPVTCSSGKLHIESGNAPSALPLTCMELSASQSLLNLIGWIPKEFFNSKSFSTLLTSILNLERLVIGALLDCKGSSNSHDGYELFRLFLCCRKVLKYIIMASCEGKTESSQTSHSLMYSGNSLPVLWLFKSLYAVFGIQELLSKDSGSQVDDMIFPLLDHTLYVFLTLTKYHFNQAVNFIKNPQKSYKEHQNVGVDHEQIDLIECDQHLSSCDYIEAWESVFCVAKSLREQMQNLLPSLKDTLSNKIVGVNANDVNLSRYSTIMSCFSGFLWGLASVMKETDVRSVDYKLILSGWKDNLKSEINLCISVFIEFSSLLVSMLVLNDAQYFFKASNTLDWLSAMDHLTENAGGKADISCGKQQDSSGDVMTTCKASSDIDDNSGTGNVRKKRIQSKASNSAASFLTEVDSHQCLPLNKSFLRNLLKGDCPEAAFLLRQLLIASSAILRLNLHVNCAAFSATLMRIFTGVSQVLLSELEDMINVPQPLSFVWLDGIAKYLEELGNHFPMTDPTLSRNLYVKMVDLQLRAIGKCITFQGKRATLASHDTESSTKLLHGHSRLFEASLPSKPSGFDEFKSRLRLSFTVFIKKPSELHLLSAIQAIERALVGVQERSTMIYNIQTGSANGGKVSSIVAAGIDCLDLVLEFVSGRKRLSVVKRHIQSLLASMFNIILHLQSPSIFYDRLMGDTDPDPGAVILMCVEVMIRISGKHALYQMEAWHVAQSLCIPGALFQDFHQLKLSRTSIQNNTSTVSKSHISDPVESMQFCSVDRRFSIDLFAACCRLLYNVLKHHKSECKQCIAVLEASVCVLLQCLEMVDSKSVIRNGYFSWEVEDGVKCAYCLRRIYEEIRHQKDVLGRHCPQFLSTYIWIYSGHGALKTGIKREIDEALRPGVYALIDACSPGDLQHLHTVFGEGPCRNTLATLQHDYKLNFQYEGKV</sequence>
<dbReference type="EMBL" id="JXTB01000186">
    <property type="protein sequence ID" value="PON55105.1"/>
    <property type="molecule type" value="Genomic_DNA"/>
</dbReference>
<gene>
    <name evidence="3" type="ORF">PanWU01x14_190330</name>
</gene>
<dbReference type="PANTHER" id="PTHR15682:SF2">
    <property type="entry name" value="UNHEALTHY RIBOSOME BIOGENESIS PROTEIN 2 HOMOLOG"/>
    <property type="match status" value="1"/>
</dbReference>
<protein>
    <submittedName>
        <fullName evidence="3">Nucleolar 27S pre-rRNA processing, Urb2/Npa2, C-terminal</fullName>
    </submittedName>
</protein>
<evidence type="ECO:0000259" key="2">
    <source>
        <dbReference type="Pfam" id="PF10441"/>
    </source>
</evidence>
<dbReference type="Pfam" id="PF10441">
    <property type="entry name" value="Urb2"/>
    <property type="match status" value="1"/>
</dbReference>
<dbReference type="InterPro" id="IPR018849">
    <property type="entry name" value="Urb2/Npa2_C"/>
</dbReference>
<organism evidence="3 4">
    <name type="scientific">Parasponia andersonii</name>
    <name type="common">Sponia andersonii</name>
    <dbReference type="NCBI Taxonomy" id="3476"/>
    <lineage>
        <taxon>Eukaryota</taxon>
        <taxon>Viridiplantae</taxon>
        <taxon>Streptophyta</taxon>
        <taxon>Embryophyta</taxon>
        <taxon>Tracheophyta</taxon>
        <taxon>Spermatophyta</taxon>
        <taxon>Magnoliopsida</taxon>
        <taxon>eudicotyledons</taxon>
        <taxon>Gunneridae</taxon>
        <taxon>Pentapetalae</taxon>
        <taxon>rosids</taxon>
        <taxon>fabids</taxon>
        <taxon>Rosales</taxon>
        <taxon>Cannabaceae</taxon>
        <taxon>Parasponia</taxon>
    </lineage>
</organism>
<dbReference type="OrthoDB" id="160374at2759"/>
<evidence type="ECO:0000313" key="4">
    <source>
        <dbReference type="Proteomes" id="UP000237105"/>
    </source>
</evidence>
<name>A0A2P5C257_PARAD</name>
<dbReference type="GO" id="GO:0042254">
    <property type="term" value="P:ribosome biogenesis"/>
    <property type="evidence" value="ECO:0007669"/>
    <property type="project" value="TreeGrafter"/>
</dbReference>
<feature type="compositionally biased region" description="Basic and acidic residues" evidence="1">
    <location>
        <begin position="1"/>
        <end position="31"/>
    </location>
</feature>
<dbReference type="PANTHER" id="PTHR15682">
    <property type="entry name" value="UNHEALTHY RIBOSOME BIOGENESIS PROTEIN 2 HOMOLOG"/>
    <property type="match status" value="1"/>
</dbReference>
<evidence type="ECO:0000256" key="1">
    <source>
        <dbReference type="SAM" id="MobiDB-lite"/>
    </source>
</evidence>
<feature type="domain" description="Nucleolar 27S pre-rRNA processing Urb2/Npa2 C-terminal" evidence="2">
    <location>
        <begin position="1841"/>
        <end position="2079"/>
    </location>
</feature>
<dbReference type="InterPro" id="IPR052609">
    <property type="entry name" value="Ribosome_Biogenesis_Reg"/>
</dbReference>
<proteinExistence type="predicted"/>